<gene>
    <name evidence="2" type="ORF">MANT1106_LOCUS20853</name>
</gene>
<dbReference type="EMBL" id="HBFC01035033">
    <property type="protein sequence ID" value="CAD8721640.1"/>
    <property type="molecule type" value="Transcribed_RNA"/>
</dbReference>
<feature type="region of interest" description="Disordered" evidence="1">
    <location>
        <begin position="169"/>
        <end position="216"/>
    </location>
</feature>
<organism evidence="2">
    <name type="scientific">Mantoniella antarctica</name>
    <dbReference type="NCBI Taxonomy" id="81844"/>
    <lineage>
        <taxon>Eukaryota</taxon>
        <taxon>Viridiplantae</taxon>
        <taxon>Chlorophyta</taxon>
        <taxon>Mamiellophyceae</taxon>
        <taxon>Mamiellales</taxon>
        <taxon>Mamiellaceae</taxon>
        <taxon>Mantoniella</taxon>
    </lineage>
</organism>
<accession>A0A7S0T3N1</accession>
<protein>
    <submittedName>
        <fullName evidence="2">Uncharacterized protein</fullName>
    </submittedName>
</protein>
<dbReference type="AlphaFoldDB" id="A0A7S0T3N1"/>
<evidence type="ECO:0000256" key="1">
    <source>
        <dbReference type="SAM" id="MobiDB-lite"/>
    </source>
</evidence>
<sequence>MSALQAQLWSYKNRTLLGNWQEDRDQAPLSDTANRVVITNPQFNGYDTSAAMVGGSKSVVKRDVNKTMMSGANFHEIHVERNRGSVPAAGFGATLPAHGPAEFATHRETTYRKFFDADPATARAHQAPPPEQGDDTRFRGGYPANCNPVRPEEPMFSTSRAFFNKGQMKKDFLDDSRRPQDHRGSYGSRGASVRVPEESGSRPAMNVFADEYSLGK</sequence>
<evidence type="ECO:0000313" key="2">
    <source>
        <dbReference type="EMBL" id="CAD8721640.1"/>
    </source>
</evidence>
<name>A0A7S0T3N1_9CHLO</name>
<reference evidence="2" key="1">
    <citation type="submission" date="2021-01" db="EMBL/GenBank/DDBJ databases">
        <authorList>
            <person name="Corre E."/>
            <person name="Pelletier E."/>
            <person name="Niang G."/>
            <person name="Scheremetjew M."/>
            <person name="Finn R."/>
            <person name="Kale V."/>
            <person name="Holt S."/>
            <person name="Cochrane G."/>
            <person name="Meng A."/>
            <person name="Brown T."/>
            <person name="Cohen L."/>
        </authorList>
    </citation>
    <scope>NUCLEOTIDE SEQUENCE</scope>
    <source>
        <strain evidence="2">SL-175</strain>
    </source>
</reference>
<proteinExistence type="predicted"/>
<feature type="compositionally biased region" description="Basic and acidic residues" evidence="1">
    <location>
        <begin position="169"/>
        <end position="184"/>
    </location>
</feature>